<evidence type="ECO:0000313" key="13">
    <source>
        <dbReference type="Proteomes" id="UP000215559"/>
    </source>
</evidence>
<dbReference type="SMART" id="SM00382">
    <property type="entry name" value="AAA"/>
    <property type="match status" value="1"/>
</dbReference>
<dbReference type="AlphaFoldDB" id="A0A235BVJ6"/>
<evidence type="ECO:0000256" key="6">
    <source>
        <dbReference type="ARBA" id="ARBA00022840"/>
    </source>
</evidence>
<keyword evidence="8" id="KW-0472">Membrane</keyword>
<dbReference type="GO" id="GO:0005886">
    <property type="term" value="C:plasma membrane"/>
    <property type="evidence" value="ECO:0007669"/>
    <property type="project" value="UniProtKB-SubCell"/>
</dbReference>
<dbReference type="FunFam" id="3.40.50.300:FF:000221">
    <property type="entry name" value="Multidrug ABC transporter ATP-binding protein"/>
    <property type="match status" value="1"/>
</dbReference>
<evidence type="ECO:0000256" key="8">
    <source>
        <dbReference type="ARBA" id="ARBA00023136"/>
    </source>
</evidence>
<dbReference type="GO" id="GO:0015421">
    <property type="term" value="F:ABC-type oligopeptide transporter activity"/>
    <property type="evidence" value="ECO:0007669"/>
    <property type="project" value="TreeGrafter"/>
</dbReference>
<dbReference type="GO" id="GO:0005524">
    <property type="term" value="F:ATP binding"/>
    <property type="evidence" value="ECO:0007669"/>
    <property type="project" value="UniProtKB-KW"/>
</dbReference>
<evidence type="ECO:0000259" key="10">
    <source>
        <dbReference type="PROSITE" id="PS50893"/>
    </source>
</evidence>
<protein>
    <recommendedName>
        <fullName evidence="14">ABC transporter ATP-binding protein</fullName>
    </recommendedName>
</protein>
<evidence type="ECO:0000256" key="7">
    <source>
        <dbReference type="ARBA" id="ARBA00022989"/>
    </source>
</evidence>
<dbReference type="PROSITE" id="PS50929">
    <property type="entry name" value="ABC_TM1F"/>
    <property type="match status" value="1"/>
</dbReference>
<dbReference type="SUPFAM" id="SSF52540">
    <property type="entry name" value="P-loop containing nucleoside triphosphate hydrolases"/>
    <property type="match status" value="1"/>
</dbReference>
<dbReference type="Proteomes" id="UP000215559">
    <property type="component" value="Unassembled WGS sequence"/>
</dbReference>
<dbReference type="CDD" id="cd07346">
    <property type="entry name" value="ABC_6TM_exporters"/>
    <property type="match status" value="1"/>
</dbReference>
<sequence>MKKLALVFDFWKQHKGWVVALVLATVVATALSLAFPYILRFIIDGIKQQIPVSRLLHYVLLLVGFGLLRAVAEVVLPYNRAKVNMRYQWDVRSRVFRRTLDLGHSFTNKFPTGDVMERLDHDMEELSWFAGSGIFRGMAAVFTVILGLGIMVSMNPLLTLVTVLPMGLGVFVWMKLGPLVYSRYMKWRKKISEINSRIESSFTGIMLVKGYNMEKRLAHGFRKILDERVEAAVDTIKVQSKIYTFYMGIAELGILLVLWVGGFLVMGSQLTLGEFVAFNAYVLMLVQPLFDIGNLFVSGRRAQGCAERIAALKQHPTEVEPPEKPGPVEPGSASMLPSDGTTLKLEKVDFSYDSEPVLKNASMSFPTGARIGIAGTVGSGKSTIFRLLFRLADPQKGRVVLGNRNVRLLDLDHYRKLFGYAPQEATLFSDTLKNNIVFGRDENDKELKWVISLAQLSSDLADFPKGFDEVLGERGTRLSGGQKERVAIARALVGRPRVLVFDDATSSLDAETEKGLIDRMTRELGKTTLIIVSHRLSILSACDRIYVLDQGEVKEEGTHQELLSRKGLYWDLYERQLIKKELEQL</sequence>
<dbReference type="InterPro" id="IPR039421">
    <property type="entry name" value="Type_1_exporter"/>
</dbReference>
<dbReference type="PANTHER" id="PTHR43394">
    <property type="entry name" value="ATP-DEPENDENT PERMEASE MDL1, MITOCHONDRIAL"/>
    <property type="match status" value="1"/>
</dbReference>
<evidence type="ECO:0000256" key="9">
    <source>
        <dbReference type="SAM" id="MobiDB-lite"/>
    </source>
</evidence>
<proteinExistence type="predicted"/>
<evidence type="ECO:0000256" key="4">
    <source>
        <dbReference type="ARBA" id="ARBA00022692"/>
    </source>
</evidence>
<keyword evidence="7" id="KW-1133">Transmembrane helix</keyword>
<keyword evidence="3" id="KW-1003">Cell membrane</keyword>
<organism evidence="12 13">
    <name type="scientific">candidate division WOR-3 bacterium JGI_Cruoil_03_51_56</name>
    <dbReference type="NCBI Taxonomy" id="1973747"/>
    <lineage>
        <taxon>Bacteria</taxon>
        <taxon>Bacteria division WOR-3</taxon>
    </lineage>
</organism>
<dbReference type="InterPro" id="IPR003439">
    <property type="entry name" value="ABC_transporter-like_ATP-bd"/>
</dbReference>
<evidence type="ECO:0000256" key="1">
    <source>
        <dbReference type="ARBA" id="ARBA00004651"/>
    </source>
</evidence>
<dbReference type="Gene3D" id="1.20.1560.10">
    <property type="entry name" value="ABC transporter type 1, transmembrane domain"/>
    <property type="match status" value="1"/>
</dbReference>
<keyword evidence="4" id="KW-0812">Transmembrane</keyword>
<dbReference type="SUPFAM" id="SSF90123">
    <property type="entry name" value="ABC transporter transmembrane region"/>
    <property type="match status" value="1"/>
</dbReference>
<dbReference type="PROSITE" id="PS50893">
    <property type="entry name" value="ABC_TRANSPORTER_2"/>
    <property type="match status" value="1"/>
</dbReference>
<accession>A0A235BVJ6</accession>
<name>A0A235BVJ6_UNCW3</name>
<dbReference type="InterPro" id="IPR027417">
    <property type="entry name" value="P-loop_NTPase"/>
</dbReference>
<keyword evidence="5" id="KW-0547">Nucleotide-binding</keyword>
<dbReference type="EMBL" id="NOZP01000059">
    <property type="protein sequence ID" value="OYD16272.1"/>
    <property type="molecule type" value="Genomic_DNA"/>
</dbReference>
<gene>
    <name evidence="12" type="ORF">CH330_03315</name>
</gene>
<evidence type="ECO:0000259" key="11">
    <source>
        <dbReference type="PROSITE" id="PS50929"/>
    </source>
</evidence>
<feature type="domain" description="ABC transporter" evidence="10">
    <location>
        <begin position="343"/>
        <end position="575"/>
    </location>
</feature>
<dbReference type="Pfam" id="PF00005">
    <property type="entry name" value="ABC_tran"/>
    <property type="match status" value="1"/>
</dbReference>
<feature type="region of interest" description="Disordered" evidence="9">
    <location>
        <begin position="315"/>
        <end position="334"/>
    </location>
</feature>
<dbReference type="InterPro" id="IPR011527">
    <property type="entry name" value="ABC1_TM_dom"/>
</dbReference>
<dbReference type="PANTHER" id="PTHR43394:SF1">
    <property type="entry name" value="ATP-BINDING CASSETTE SUB-FAMILY B MEMBER 10, MITOCHONDRIAL"/>
    <property type="match status" value="1"/>
</dbReference>
<evidence type="ECO:0000256" key="5">
    <source>
        <dbReference type="ARBA" id="ARBA00022741"/>
    </source>
</evidence>
<dbReference type="GO" id="GO:0016887">
    <property type="term" value="F:ATP hydrolysis activity"/>
    <property type="evidence" value="ECO:0007669"/>
    <property type="project" value="InterPro"/>
</dbReference>
<keyword evidence="2" id="KW-0813">Transport</keyword>
<evidence type="ECO:0000313" key="12">
    <source>
        <dbReference type="EMBL" id="OYD16272.1"/>
    </source>
</evidence>
<evidence type="ECO:0000256" key="3">
    <source>
        <dbReference type="ARBA" id="ARBA00022475"/>
    </source>
</evidence>
<comment type="subcellular location">
    <subcellularLocation>
        <location evidence="1">Cell membrane</location>
        <topology evidence="1">Multi-pass membrane protein</topology>
    </subcellularLocation>
</comment>
<reference evidence="12 13" key="1">
    <citation type="submission" date="2017-07" db="EMBL/GenBank/DDBJ databases">
        <title>Recovery of genomes from metagenomes via a dereplication, aggregation, and scoring strategy.</title>
        <authorList>
            <person name="Sieber C.M."/>
            <person name="Probst A.J."/>
            <person name="Sharrar A."/>
            <person name="Thomas B.C."/>
            <person name="Hess M."/>
            <person name="Tringe S.G."/>
            <person name="Banfield J.F."/>
        </authorList>
    </citation>
    <scope>NUCLEOTIDE SEQUENCE [LARGE SCALE GENOMIC DNA]</scope>
    <source>
        <strain evidence="12">JGI_Cruoil_03_51_56</strain>
    </source>
</reference>
<dbReference type="Pfam" id="PF00664">
    <property type="entry name" value="ABC_membrane"/>
    <property type="match status" value="1"/>
</dbReference>
<evidence type="ECO:0000256" key="2">
    <source>
        <dbReference type="ARBA" id="ARBA00022448"/>
    </source>
</evidence>
<dbReference type="InterPro" id="IPR036640">
    <property type="entry name" value="ABC1_TM_sf"/>
</dbReference>
<feature type="domain" description="ABC transmembrane type-1" evidence="11">
    <location>
        <begin position="19"/>
        <end position="301"/>
    </location>
</feature>
<comment type="caution">
    <text evidence="12">The sequence shown here is derived from an EMBL/GenBank/DDBJ whole genome shotgun (WGS) entry which is preliminary data.</text>
</comment>
<keyword evidence="6" id="KW-0067">ATP-binding</keyword>
<dbReference type="InterPro" id="IPR003593">
    <property type="entry name" value="AAA+_ATPase"/>
</dbReference>
<evidence type="ECO:0008006" key="14">
    <source>
        <dbReference type="Google" id="ProtNLM"/>
    </source>
</evidence>
<dbReference type="Gene3D" id="3.40.50.300">
    <property type="entry name" value="P-loop containing nucleotide triphosphate hydrolases"/>
    <property type="match status" value="1"/>
</dbReference>